<dbReference type="InterPro" id="IPR015797">
    <property type="entry name" value="NUDIX_hydrolase-like_dom_sf"/>
</dbReference>
<keyword evidence="6" id="KW-1185">Reference proteome</keyword>
<evidence type="ECO:0000259" key="3">
    <source>
        <dbReference type="PROSITE" id="PS50158"/>
    </source>
</evidence>
<dbReference type="InterPro" id="IPR020084">
    <property type="entry name" value="NUDIX_hydrolase_CS"/>
</dbReference>
<dbReference type="Gene3D" id="3.90.79.10">
    <property type="entry name" value="Nucleoside Triphosphate Pyrophosphohydrolase"/>
    <property type="match status" value="1"/>
</dbReference>
<dbReference type="PROSITE" id="PS50158">
    <property type="entry name" value="ZF_CCHC"/>
    <property type="match status" value="1"/>
</dbReference>
<dbReference type="GO" id="GO:0008270">
    <property type="term" value="F:zinc ion binding"/>
    <property type="evidence" value="ECO:0007669"/>
    <property type="project" value="UniProtKB-KW"/>
</dbReference>
<evidence type="ECO:0000256" key="2">
    <source>
        <dbReference type="PROSITE-ProRule" id="PRU00047"/>
    </source>
</evidence>
<reference evidence="5 6" key="1">
    <citation type="journal article" date="2015" name="Genome Announc.">
        <title>The 474-Kilobase-Pair Complete Genome Sequence of CeV-01B, a Virus Infecting Haptolina (Chrysochromulina) ericina (Prymnesiophyceae).</title>
        <authorList>
            <person name="Gallot-Lavallee L."/>
            <person name="Pagarete A."/>
            <person name="Legendre M."/>
            <person name="Santini S."/>
            <person name="Sandaa R.A."/>
            <person name="Himmelbauer H."/>
            <person name="Ogata H."/>
            <person name="Bratbak G."/>
            <person name="Claverie J.M."/>
        </authorList>
    </citation>
    <scope>NUCLEOTIDE SEQUENCE [LARGE SCALE GENOMIC DNA]</scope>
    <source>
        <strain evidence="5">CeV-01B</strain>
    </source>
</reference>
<evidence type="ECO:0000313" key="5">
    <source>
        <dbReference type="EMBL" id="ALH23213.1"/>
    </source>
</evidence>
<dbReference type="GO" id="GO:0003676">
    <property type="term" value="F:nucleic acid binding"/>
    <property type="evidence" value="ECO:0007669"/>
    <property type="project" value="InterPro"/>
</dbReference>
<sequence>MIKEYNFCNNCGKHGHLFHQCKNPITSIGIIVFNNSDELKYLMIRRKDSLGYVDFMRGKYPLFNKRYLLNIINEMTITEKNNLLVKEFDQLWNELWGDHIGVQYRGEEKISREKFNSLKVGIKLQSNEYNLESLINECENSWNEPEWGFPKGRRNFQEKDLTCALREFEEETGCNKNSLKIIYNIMPIEELFTGSNYKSYKHKYFIAYMDHVDNNLKNYQKTEVSKIEWKTYKDCINYIRPYNLEKIDTLSRVNHILQSYKFF</sequence>
<evidence type="ECO:0000259" key="4">
    <source>
        <dbReference type="PROSITE" id="PS51462"/>
    </source>
</evidence>
<dbReference type="Pfam" id="PF00293">
    <property type="entry name" value="NUDIX"/>
    <property type="match status" value="1"/>
</dbReference>
<keyword evidence="1 5" id="KW-0378">Hydrolase</keyword>
<gene>
    <name evidence="5" type="ORF">ceV_307</name>
</gene>
<accession>A0A0N9QYL7</accession>
<evidence type="ECO:0000256" key="1">
    <source>
        <dbReference type="ARBA" id="ARBA00022801"/>
    </source>
</evidence>
<keyword evidence="2" id="KW-0862">Zinc</keyword>
<dbReference type="Proteomes" id="UP000203826">
    <property type="component" value="Segment"/>
</dbReference>
<dbReference type="PROSITE" id="PS00893">
    <property type="entry name" value="NUDIX_BOX"/>
    <property type="match status" value="1"/>
</dbReference>
<dbReference type="EMBL" id="KT820662">
    <property type="protein sequence ID" value="ALH23213.1"/>
    <property type="molecule type" value="Genomic_DNA"/>
</dbReference>
<feature type="domain" description="CCHC-type" evidence="3">
    <location>
        <begin position="8"/>
        <end position="23"/>
    </location>
</feature>
<dbReference type="PROSITE" id="PS51462">
    <property type="entry name" value="NUDIX"/>
    <property type="match status" value="1"/>
</dbReference>
<dbReference type="PANTHER" id="PTHR23114">
    <property type="entry name" value="M7GPPPN-MRNA HYDROLASE"/>
    <property type="match status" value="1"/>
</dbReference>
<dbReference type="InterPro" id="IPR000086">
    <property type="entry name" value="NUDIX_hydrolase_dom"/>
</dbReference>
<proteinExistence type="predicted"/>
<name>A0A0N9QYL7_9VIRU</name>
<keyword evidence="2" id="KW-0479">Metal-binding</keyword>
<evidence type="ECO:0000313" key="6">
    <source>
        <dbReference type="Proteomes" id="UP000203826"/>
    </source>
</evidence>
<organism evidence="5 6">
    <name type="scientific">Chrysochromulina ericina virus CeV-01B</name>
    <dbReference type="NCBI Taxonomy" id="3070830"/>
    <lineage>
        <taxon>Viruses</taxon>
        <taxon>Varidnaviria</taxon>
        <taxon>Bamfordvirae</taxon>
        <taxon>Nucleocytoviricota</taxon>
        <taxon>Megaviricetes</taxon>
        <taxon>Imitervirales</taxon>
        <taxon>Mesomimiviridae</taxon>
        <taxon>Tethysvirus</taxon>
        <taxon>Tethysvirus raunefjordenense</taxon>
    </lineage>
</organism>
<dbReference type="GO" id="GO:0016787">
    <property type="term" value="F:hydrolase activity"/>
    <property type="evidence" value="ECO:0007669"/>
    <property type="project" value="UniProtKB-KW"/>
</dbReference>
<protein>
    <submittedName>
        <fullName evidence="5">Nudix-like hydrolase</fullName>
    </submittedName>
</protein>
<dbReference type="SUPFAM" id="SSF55811">
    <property type="entry name" value="Nudix"/>
    <property type="match status" value="1"/>
</dbReference>
<keyword evidence="2" id="KW-0863">Zinc-finger</keyword>
<dbReference type="OrthoDB" id="8016at10239"/>
<dbReference type="GO" id="GO:0000290">
    <property type="term" value="P:deadenylation-dependent decapping of nuclear-transcribed mRNA"/>
    <property type="evidence" value="ECO:0007669"/>
    <property type="project" value="TreeGrafter"/>
</dbReference>
<dbReference type="PANTHER" id="PTHR23114:SF17">
    <property type="entry name" value="M7GPPPN-MRNA HYDROLASE"/>
    <property type="match status" value="1"/>
</dbReference>
<dbReference type="InterPro" id="IPR001878">
    <property type="entry name" value="Znf_CCHC"/>
</dbReference>
<feature type="domain" description="Nudix hydrolase" evidence="4">
    <location>
        <begin position="23"/>
        <end position="255"/>
    </location>
</feature>
<dbReference type="KEGG" id="vg:26049174"/>